<evidence type="ECO:0000256" key="1">
    <source>
        <dbReference type="SAM" id="Phobius"/>
    </source>
</evidence>
<keyword evidence="1" id="KW-0472">Membrane</keyword>
<name>A0AAD4QKD6_9AGAM</name>
<feature type="non-terminal residue" evidence="2">
    <location>
        <position position="93"/>
    </location>
</feature>
<dbReference type="EMBL" id="WTXG01000083">
    <property type="protein sequence ID" value="KAI0294015.1"/>
    <property type="molecule type" value="Genomic_DNA"/>
</dbReference>
<evidence type="ECO:0000313" key="3">
    <source>
        <dbReference type="Proteomes" id="UP001203297"/>
    </source>
</evidence>
<organism evidence="2 3">
    <name type="scientific">Multifurca ochricompacta</name>
    <dbReference type="NCBI Taxonomy" id="376703"/>
    <lineage>
        <taxon>Eukaryota</taxon>
        <taxon>Fungi</taxon>
        <taxon>Dikarya</taxon>
        <taxon>Basidiomycota</taxon>
        <taxon>Agaricomycotina</taxon>
        <taxon>Agaricomycetes</taxon>
        <taxon>Russulales</taxon>
        <taxon>Russulaceae</taxon>
        <taxon>Multifurca</taxon>
    </lineage>
</organism>
<feature type="transmembrane region" description="Helical" evidence="1">
    <location>
        <begin position="64"/>
        <end position="87"/>
    </location>
</feature>
<gene>
    <name evidence="2" type="ORF">B0F90DRAFT_1759251</name>
</gene>
<accession>A0AAD4QKD6</accession>
<feature type="transmembrane region" description="Helical" evidence="1">
    <location>
        <begin position="32"/>
        <end position="52"/>
    </location>
</feature>
<protein>
    <submittedName>
        <fullName evidence="2">Uncharacterized protein</fullName>
    </submittedName>
</protein>
<sequence>MKVKTRQKNYRNGFIVIVIMFSTSSFKGRKQFAGVLLSCCLSYVCMKVLRFLSMTSPLPYSSCFSFLSLPFSPFLHGTYSVISSFFFCCVPRV</sequence>
<dbReference type="Proteomes" id="UP001203297">
    <property type="component" value="Unassembled WGS sequence"/>
</dbReference>
<reference evidence="2" key="1">
    <citation type="journal article" date="2022" name="New Phytol.">
        <title>Evolutionary transition to the ectomycorrhizal habit in the genomes of a hyperdiverse lineage of mushroom-forming fungi.</title>
        <authorList>
            <person name="Looney B."/>
            <person name="Miyauchi S."/>
            <person name="Morin E."/>
            <person name="Drula E."/>
            <person name="Courty P.E."/>
            <person name="Kohler A."/>
            <person name="Kuo A."/>
            <person name="LaButti K."/>
            <person name="Pangilinan J."/>
            <person name="Lipzen A."/>
            <person name="Riley R."/>
            <person name="Andreopoulos W."/>
            <person name="He G."/>
            <person name="Johnson J."/>
            <person name="Nolan M."/>
            <person name="Tritt A."/>
            <person name="Barry K.W."/>
            <person name="Grigoriev I.V."/>
            <person name="Nagy L.G."/>
            <person name="Hibbett D."/>
            <person name="Henrissat B."/>
            <person name="Matheny P.B."/>
            <person name="Labbe J."/>
            <person name="Martin F.M."/>
        </authorList>
    </citation>
    <scope>NUCLEOTIDE SEQUENCE</scope>
    <source>
        <strain evidence="2">BPL690</strain>
    </source>
</reference>
<dbReference type="AlphaFoldDB" id="A0AAD4QKD6"/>
<evidence type="ECO:0000313" key="2">
    <source>
        <dbReference type="EMBL" id="KAI0294015.1"/>
    </source>
</evidence>
<keyword evidence="1" id="KW-0812">Transmembrane</keyword>
<comment type="caution">
    <text evidence="2">The sequence shown here is derived from an EMBL/GenBank/DDBJ whole genome shotgun (WGS) entry which is preliminary data.</text>
</comment>
<keyword evidence="1" id="KW-1133">Transmembrane helix</keyword>
<proteinExistence type="predicted"/>
<keyword evidence="3" id="KW-1185">Reference proteome</keyword>